<dbReference type="Gene3D" id="3.40.50.300">
    <property type="entry name" value="P-loop containing nucleotide triphosphate hydrolases"/>
    <property type="match status" value="1"/>
</dbReference>
<sequence length="176" mass="19494">MSSASSGQINILNIFFGISSCISDDSLILIDEPEISLHAEWQMKFLPLLRDVFKSFKGCHYIISTHSPMIISNVGTDDSTIINMEDGVTYLSSDFMFKSADYINSHLFETPGPKNETMNREVVGLLSAISKGNKLSKDKIIKAELLIKLSKYLSDADPIKELVDILGEALEVNSND</sequence>
<dbReference type="SUPFAM" id="SSF52540">
    <property type="entry name" value="P-loop containing nucleoside triphosphate hydrolases"/>
    <property type="match status" value="1"/>
</dbReference>
<evidence type="ECO:0000313" key="2">
    <source>
        <dbReference type="EMBL" id="ABR71423.1"/>
    </source>
</evidence>
<dbReference type="EMBL" id="CP000749">
    <property type="protein sequence ID" value="ABR71423.1"/>
    <property type="molecule type" value="Genomic_DNA"/>
</dbReference>
<protein>
    <recommendedName>
        <fullName evidence="1">ATPase AAA-type core domain-containing protein</fullName>
    </recommendedName>
</protein>
<dbReference type="KEGG" id="mmw:Mmwyl1_2504"/>
<dbReference type="PANTHER" id="PTHR43581:SF4">
    <property type="entry name" value="ATP_GTP PHOSPHATASE"/>
    <property type="match status" value="1"/>
</dbReference>
<dbReference type="InterPro" id="IPR027417">
    <property type="entry name" value="P-loop_NTPase"/>
</dbReference>
<organism evidence="2">
    <name type="scientific">Marinomonas sp. (strain MWYL1)</name>
    <dbReference type="NCBI Taxonomy" id="400668"/>
    <lineage>
        <taxon>Bacteria</taxon>
        <taxon>Pseudomonadati</taxon>
        <taxon>Pseudomonadota</taxon>
        <taxon>Gammaproteobacteria</taxon>
        <taxon>Oceanospirillales</taxon>
        <taxon>Oceanospirillaceae</taxon>
        <taxon>Marinomonas</taxon>
    </lineage>
</organism>
<gene>
    <name evidence="2" type="ordered locus">Mmwyl1_2504</name>
</gene>
<feature type="domain" description="ATPase AAA-type core" evidence="1">
    <location>
        <begin position="2"/>
        <end position="71"/>
    </location>
</feature>
<dbReference type="InterPro" id="IPR003959">
    <property type="entry name" value="ATPase_AAA_core"/>
</dbReference>
<accession>A6VY94</accession>
<dbReference type="HOGENOM" id="CLU_1634748_0_0_6"/>
<dbReference type="AlphaFoldDB" id="A6VY94"/>
<dbReference type="eggNOG" id="COG3950">
    <property type="taxonomic scope" value="Bacteria"/>
</dbReference>
<name>A6VY94_MARMS</name>
<proteinExistence type="predicted"/>
<dbReference type="Pfam" id="PF13304">
    <property type="entry name" value="AAA_21"/>
    <property type="match status" value="1"/>
</dbReference>
<dbReference type="PANTHER" id="PTHR43581">
    <property type="entry name" value="ATP/GTP PHOSPHATASE"/>
    <property type="match status" value="1"/>
</dbReference>
<reference evidence="2" key="1">
    <citation type="submission" date="2007-06" db="EMBL/GenBank/DDBJ databases">
        <title>Complete sequence of Marinomonas sp. MWYL1.</title>
        <authorList>
            <consortium name="US DOE Joint Genome Institute"/>
            <person name="Copeland A."/>
            <person name="Lucas S."/>
            <person name="Lapidus A."/>
            <person name="Barry K."/>
            <person name="Glavina del Rio T."/>
            <person name="Dalin E."/>
            <person name="Tice H."/>
            <person name="Pitluck S."/>
            <person name="Kiss H."/>
            <person name="Brettin T."/>
            <person name="Bruce D."/>
            <person name="Detter J.C."/>
            <person name="Han C."/>
            <person name="Schmutz J."/>
            <person name="Larimer F."/>
            <person name="Land M."/>
            <person name="Hauser L."/>
            <person name="Kyrpides N."/>
            <person name="Kim E."/>
            <person name="Johnston A.W.B."/>
            <person name="Todd J.D."/>
            <person name="Rogers R."/>
            <person name="Wexler M."/>
            <person name="Bond P.L."/>
            <person name="Li Y."/>
            <person name="Richardson P."/>
        </authorList>
    </citation>
    <scope>NUCLEOTIDE SEQUENCE [LARGE SCALE GENOMIC DNA]</scope>
    <source>
        <strain evidence="2">MWYL1</strain>
    </source>
</reference>
<dbReference type="InterPro" id="IPR051396">
    <property type="entry name" value="Bact_Antivir_Def_Nuclease"/>
</dbReference>
<dbReference type="STRING" id="400668.Mmwyl1_2504"/>
<evidence type="ECO:0000259" key="1">
    <source>
        <dbReference type="Pfam" id="PF13304"/>
    </source>
</evidence>